<dbReference type="Proteomes" id="UP000298416">
    <property type="component" value="Unassembled WGS sequence"/>
</dbReference>
<evidence type="ECO:0000256" key="1">
    <source>
        <dbReference type="ARBA" id="ARBA00006756"/>
    </source>
</evidence>
<dbReference type="InterPro" id="IPR004140">
    <property type="entry name" value="Exo70"/>
</dbReference>
<sequence>MDPENDKPESLDNAIPENNDEGDEAKAEKADEVAETKTTDEETPAEIKKDEGAETDIAAESEAKEGGGDEDPAPPPSALNIDKLSQEVDNYLSTLSTLKSDGDESSIPQDVPNFVKQFSLMVEARIADYDSGQTAVKWSSLCAEESASFLEAITRLSSLSTALLAFSAHPNFARSINRIGAVLERAISYVEEEFKDLLDDYRFQDPNPNTATNEDENAKTEEEENTAPPEENEPPPKEDNHFPGYEDEVLSNLIRLSKMMIAIGYETECCEAYTVARRTALEESVHKLGFEKHSIDDVQKMQWENLEREIASWVSIFKQCPTLLASERNLAREVFPASTSDRVLCSLAQGLSATILNFAVAVALTKIASEKLFKFLDTYEALRDVLPTLHGLFPEQEESLLQELQAEGGFIKTRLGEAIVSIFSELETSIRTDAGKTPVPGGAIHPLTRYIMNYLNYACEYKESIEHIFKEHHKNDGAESSGSGSPFQGQVTKMMELLDENMEAKSKLYKDHALGAIFLMNNGRYVLQKVRGSNEISSLTGDAWCRKKSTDLRQYHKVYQRETWGKLLSYLHPEGLTSHGKVVKPVLKERFKNFNAMFDEISRTQTTWVVCDDQLQSELRVSISNMVVPAYRSFLGRYGQVFTPGRQTEKYVKFQGEEIEDSIEELFDGKK</sequence>
<dbReference type="InterPro" id="IPR016159">
    <property type="entry name" value="Cullin_repeat-like_dom_sf"/>
</dbReference>
<name>A0A8X8XBZ2_SALSN</name>
<dbReference type="GO" id="GO:0006887">
    <property type="term" value="P:exocytosis"/>
    <property type="evidence" value="ECO:0007669"/>
    <property type="project" value="UniProtKB-KW"/>
</dbReference>
<feature type="region of interest" description="Disordered" evidence="4">
    <location>
        <begin position="1"/>
        <end position="79"/>
    </location>
</feature>
<dbReference type="GO" id="GO:0005546">
    <property type="term" value="F:phosphatidylinositol-4,5-bisphosphate binding"/>
    <property type="evidence" value="ECO:0007669"/>
    <property type="project" value="InterPro"/>
</dbReference>
<evidence type="ECO:0000256" key="3">
    <source>
        <dbReference type="RuleBase" id="RU365026"/>
    </source>
</evidence>
<dbReference type="GO" id="GO:0015031">
    <property type="term" value="P:protein transport"/>
    <property type="evidence" value="ECO:0007669"/>
    <property type="project" value="UniProtKB-KW"/>
</dbReference>
<proteinExistence type="inferred from homology"/>
<reference evidence="6" key="2">
    <citation type="submission" date="2020-08" db="EMBL/GenBank/DDBJ databases">
        <title>Plant Genome Project.</title>
        <authorList>
            <person name="Zhang R.-G."/>
        </authorList>
    </citation>
    <scope>NUCLEOTIDE SEQUENCE</scope>
    <source>
        <strain evidence="6">Huo1</strain>
        <tissue evidence="6">Leaf</tissue>
    </source>
</reference>
<reference evidence="6" key="1">
    <citation type="submission" date="2018-01" db="EMBL/GenBank/DDBJ databases">
        <authorList>
            <person name="Mao J.F."/>
        </authorList>
    </citation>
    <scope>NUCLEOTIDE SEQUENCE</scope>
    <source>
        <strain evidence="6">Huo1</strain>
        <tissue evidence="6">Leaf</tissue>
    </source>
</reference>
<dbReference type="OrthoDB" id="1922221at2759"/>
<evidence type="ECO:0000313" key="7">
    <source>
        <dbReference type="Proteomes" id="UP000298416"/>
    </source>
</evidence>
<keyword evidence="7" id="KW-1185">Reference proteome</keyword>
<comment type="function">
    <text evidence="3">Component of the exocyst complex.</text>
</comment>
<keyword evidence="3" id="KW-0268">Exocytosis</keyword>
<comment type="caution">
    <text evidence="6">The sequence shown here is derived from an EMBL/GenBank/DDBJ whole genome shotgun (WGS) entry which is preliminary data.</text>
</comment>
<evidence type="ECO:0000259" key="5">
    <source>
        <dbReference type="Pfam" id="PF03081"/>
    </source>
</evidence>
<feature type="region of interest" description="Disordered" evidence="4">
    <location>
        <begin position="200"/>
        <end position="244"/>
    </location>
</feature>
<dbReference type="InterPro" id="IPR046364">
    <property type="entry name" value="Exo70_C"/>
</dbReference>
<evidence type="ECO:0000256" key="4">
    <source>
        <dbReference type="SAM" id="MobiDB-lite"/>
    </source>
</evidence>
<dbReference type="AlphaFoldDB" id="A0A8X8XBZ2"/>
<feature type="compositionally biased region" description="Basic and acidic residues" evidence="4">
    <location>
        <begin position="24"/>
        <end position="52"/>
    </location>
</feature>
<feature type="compositionally biased region" description="Basic and acidic residues" evidence="4">
    <location>
        <begin position="1"/>
        <end position="10"/>
    </location>
</feature>
<dbReference type="PANTHER" id="PTHR12542:SF127">
    <property type="entry name" value="EXOCYST COMPLEX COMPONENT EXO70C1"/>
    <property type="match status" value="1"/>
</dbReference>
<dbReference type="Gene3D" id="1.20.1280.170">
    <property type="entry name" value="Exocyst complex component Exo70"/>
    <property type="match status" value="1"/>
</dbReference>
<dbReference type="EMBL" id="PNBA02000010">
    <property type="protein sequence ID" value="KAG6410152.1"/>
    <property type="molecule type" value="Genomic_DNA"/>
</dbReference>
<keyword evidence="3" id="KW-0653">Protein transport</keyword>
<dbReference type="PANTHER" id="PTHR12542">
    <property type="entry name" value="EXOCYST COMPLEX PROTEIN EXO70"/>
    <property type="match status" value="1"/>
</dbReference>
<accession>A0A8X8XBZ2</accession>
<dbReference type="Pfam" id="PF03081">
    <property type="entry name" value="Exo70_C"/>
    <property type="match status" value="1"/>
</dbReference>
<gene>
    <name evidence="6" type="ORF">SASPL_128202</name>
</gene>
<keyword evidence="2 3" id="KW-0813">Transport</keyword>
<dbReference type="SUPFAM" id="SSF74788">
    <property type="entry name" value="Cullin repeat-like"/>
    <property type="match status" value="1"/>
</dbReference>
<evidence type="ECO:0000256" key="2">
    <source>
        <dbReference type="ARBA" id="ARBA00022448"/>
    </source>
</evidence>
<dbReference type="GO" id="GO:0000145">
    <property type="term" value="C:exocyst"/>
    <property type="evidence" value="ECO:0007669"/>
    <property type="project" value="InterPro"/>
</dbReference>
<comment type="similarity">
    <text evidence="1 3">Belongs to the EXO70 family.</text>
</comment>
<protein>
    <recommendedName>
        <fullName evidence="3">Exocyst subunit Exo70 family protein</fullName>
    </recommendedName>
</protein>
<evidence type="ECO:0000313" key="6">
    <source>
        <dbReference type="EMBL" id="KAG6410152.1"/>
    </source>
</evidence>
<feature type="compositionally biased region" description="Acidic residues" evidence="4">
    <location>
        <begin position="221"/>
        <end position="233"/>
    </location>
</feature>
<feature type="domain" description="Exocyst complex subunit Exo70 C-terminal" evidence="5">
    <location>
        <begin position="313"/>
        <end position="664"/>
    </location>
</feature>
<organism evidence="6">
    <name type="scientific">Salvia splendens</name>
    <name type="common">Scarlet sage</name>
    <dbReference type="NCBI Taxonomy" id="180675"/>
    <lineage>
        <taxon>Eukaryota</taxon>
        <taxon>Viridiplantae</taxon>
        <taxon>Streptophyta</taxon>
        <taxon>Embryophyta</taxon>
        <taxon>Tracheophyta</taxon>
        <taxon>Spermatophyta</taxon>
        <taxon>Magnoliopsida</taxon>
        <taxon>eudicotyledons</taxon>
        <taxon>Gunneridae</taxon>
        <taxon>Pentapetalae</taxon>
        <taxon>asterids</taxon>
        <taxon>lamiids</taxon>
        <taxon>Lamiales</taxon>
        <taxon>Lamiaceae</taxon>
        <taxon>Nepetoideae</taxon>
        <taxon>Mentheae</taxon>
        <taxon>Salviinae</taxon>
        <taxon>Salvia</taxon>
        <taxon>Salvia subgen. Calosphace</taxon>
        <taxon>core Calosphace</taxon>
    </lineage>
</organism>